<dbReference type="RefSeq" id="WP_086435410.1">
    <property type="nucleotide sequence ID" value="NZ_FXWH01000003.1"/>
</dbReference>
<accession>A0A1Y6FYJ8</accession>
<proteinExistence type="predicted"/>
<feature type="compositionally biased region" description="Basic and acidic residues" evidence="1">
    <location>
        <begin position="169"/>
        <end position="184"/>
    </location>
</feature>
<dbReference type="Proteomes" id="UP000194450">
    <property type="component" value="Unassembled WGS sequence"/>
</dbReference>
<feature type="region of interest" description="Disordered" evidence="1">
    <location>
        <begin position="153"/>
        <end position="184"/>
    </location>
</feature>
<dbReference type="EMBL" id="FXWH01000003">
    <property type="protein sequence ID" value="SMQ80528.1"/>
    <property type="molecule type" value="Genomic_DNA"/>
</dbReference>
<keyword evidence="3" id="KW-0436">Ligase</keyword>
<evidence type="ECO:0000259" key="2">
    <source>
        <dbReference type="Pfam" id="PF13298"/>
    </source>
</evidence>
<dbReference type="NCBIfam" id="TIGR02777">
    <property type="entry name" value="LigD_PE_dom"/>
    <property type="match status" value="1"/>
</dbReference>
<dbReference type="Pfam" id="PF13298">
    <property type="entry name" value="LigD_N"/>
    <property type="match status" value="1"/>
</dbReference>
<organism evidence="3 4">
    <name type="scientific">Pseudidiomarina planktonica</name>
    <dbReference type="NCBI Taxonomy" id="1323738"/>
    <lineage>
        <taxon>Bacteria</taxon>
        <taxon>Pseudomonadati</taxon>
        <taxon>Pseudomonadota</taxon>
        <taxon>Gammaproteobacteria</taxon>
        <taxon>Alteromonadales</taxon>
        <taxon>Idiomarinaceae</taxon>
        <taxon>Pseudidiomarina</taxon>
    </lineage>
</organism>
<dbReference type="GO" id="GO:0016874">
    <property type="term" value="F:ligase activity"/>
    <property type="evidence" value="ECO:0007669"/>
    <property type="project" value="UniProtKB-KW"/>
</dbReference>
<name>A0A1Y6FYJ8_9GAMM</name>
<dbReference type="AlphaFoldDB" id="A0A1Y6FYJ8"/>
<evidence type="ECO:0000313" key="3">
    <source>
        <dbReference type="EMBL" id="SMQ80528.1"/>
    </source>
</evidence>
<sequence>MATSKQQAKDKFDWANKGPAFVIQKHDATNLHYDFRIEVNGVLKSWVVPKGPSTDPSEQRLAIPTDDHKLNYADFEGTIPDEEYGGGTVMVWDRGSYRNLKSESDSNEGKSVEQQIDDGHITIWLEGEKLTGGYALTRTDMGDDERWLLVKMDDDKADARRNPVSTEAESVKSDRSLADIKKQE</sequence>
<evidence type="ECO:0000256" key="1">
    <source>
        <dbReference type="SAM" id="MobiDB-lite"/>
    </source>
</evidence>
<dbReference type="OrthoDB" id="9802472at2"/>
<reference evidence="4" key="1">
    <citation type="submission" date="2017-04" db="EMBL/GenBank/DDBJ databases">
        <authorList>
            <person name="Varghese N."/>
            <person name="Submissions S."/>
        </authorList>
    </citation>
    <scope>NUCLEOTIDE SEQUENCE [LARGE SCALE GENOMIC DNA]</scope>
</reference>
<evidence type="ECO:0000313" key="4">
    <source>
        <dbReference type="Proteomes" id="UP000194450"/>
    </source>
</evidence>
<dbReference type="PANTHER" id="PTHR39465">
    <property type="entry name" value="DNA LIGASE D, 3'-PHOSPHOESTERASE DOMAIN"/>
    <property type="match status" value="1"/>
</dbReference>
<dbReference type="InterPro" id="IPR014144">
    <property type="entry name" value="LigD_PE_domain"/>
</dbReference>
<protein>
    <submittedName>
        <fullName evidence="3">DNA ligase D, 3'-phosphoesterase domain-containing protein</fullName>
    </submittedName>
</protein>
<feature type="domain" description="DNA ligase D 3'-phosphoesterase" evidence="2">
    <location>
        <begin position="24"/>
        <end position="138"/>
    </location>
</feature>
<dbReference type="PANTHER" id="PTHR39465:SF1">
    <property type="entry name" value="DNA LIGASE D 3'-PHOSPHOESTERASE DOMAIN-CONTAINING PROTEIN"/>
    <property type="match status" value="1"/>
</dbReference>
<keyword evidence="4" id="KW-1185">Reference proteome</keyword>
<gene>
    <name evidence="3" type="ORF">SAMN06297229_2284</name>
</gene>